<evidence type="ECO:0000313" key="3">
    <source>
        <dbReference type="Proteomes" id="UP001552299"/>
    </source>
</evidence>
<dbReference type="AlphaFoldDB" id="A0ABD0VSN8"/>
<comment type="caution">
    <text evidence="2">The sequence shown here is derived from an EMBL/GenBank/DDBJ whole genome shotgun (WGS) entry which is preliminary data.</text>
</comment>
<protein>
    <submittedName>
        <fullName evidence="2">Uncharacterized protein</fullName>
    </submittedName>
</protein>
<accession>A0ABD0VSN8</accession>
<dbReference type="EMBL" id="JANQDX010000002">
    <property type="protein sequence ID" value="KAL0928094.1"/>
    <property type="molecule type" value="Genomic_DNA"/>
</dbReference>
<reference evidence="2 3" key="1">
    <citation type="journal article" date="2024" name="Plant Biotechnol. J.">
        <title>Dendrobium thyrsiflorum genome and its molecular insights into genes involved in important horticultural traits.</title>
        <authorList>
            <person name="Chen B."/>
            <person name="Wang J.Y."/>
            <person name="Zheng P.J."/>
            <person name="Li K.L."/>
            <person name="Liang Y.M."/>
            <person name="Chen X.F."/>
            <person name="Zhang C."/>
            <person name="Zhao X."/>
            <person name="He X."/>
            <person name="Zhang G.Q."/>
            <person name="Liu Z.J."/>
            <person name="Xu Q."/>
        </authorList>
    </citation>
    <scope>NUCLEOTIDE SEQUENCE [LARGE SCALE GENOMIC DNA]</scope>
    <source>
        <strain evidence="2">GZMU011</strain>
    </source>
</reference>
<evidence type="ECO:0000313" key="2">
    <source>
        <dbReference type="EMBL" id="KAL0928094.1"/>
    </source>
</evidence>
<gene>
    <name evidence="2" type="ORF">M5K25_002334</name>
</gene>
<feature type="compositionally biased region" description="Polar residues" evidence="1">
    <location>
        <begin position="100"/>
        <end position="112"/>
    </location>
</feature>
<proteinExistence type="predicted"/>
<evidence type="ECO:0000256" key="1">
    <source>
        <dbReference type="SAM" id="MobiDB-lite"/>
    </source>
</evidence>
<dbReference type="Proteomes" id="UP001552299">
    <property type="component" value="Unassembled WGS sequence"/>
</dbReference>
<name>A0ABD0VSN8_DENTH</name>
<feature type="region of interest" description="Disordered" evidence="1">
    <location>
        <begin position="26"/>
        <end position="49"/>
    </location>
</feature>
<sequence>MKLRRTVAGVTVQAISAGGGRFRSIPNERNLVGGDGREKSTTGEVSDLPFIPKKKGSSVTTAAISLDLPKKYKGFAAAANSFRKSRNRKFVAPSRLRSRGTASLNSSPTSEITDFGGVSTPRPLPHSPELNLLSGGVHGGGARLSDLCRPSTTALTTFVADYGPSDLVARQQSFQPLSRADNGLSDLFRPPTMVLMTSFVDYCPSNLRRQITVFPIFVARRLRSF</sequence>
<organism evidence="2 3">
    <name type="scientific">Dendrobium thyrsiflorum</name>
    <name type="common">Pinecone-like raceme dendrobium</name>
    <name type="synonym">Orchid</name>
    <dbReference type="NCBI Taxonomy" id="117978"/>
    <lineage>
        <taxon>Eukaryota</taxon>
        <taxon>Viridiplantae</taxon>
        <taxon>Streptophyta</taxon>
        <taxon>Embryophyta</taxon>
        <taxon>Tracheophyta</taxon>
        <taxon>Spermatophyta</taxon>
        <taxon>Magnoliopsida</taxon>
        <taxon>Liliopsida</taxon>
        <taxon>Asparagales</taxon>
        <taxon>Orchidaceae</taxon>
        <taxon>Epidendroideae</taxon>
        <taxon>Malaxideae</taxon>
        <taxon>Dendrobiinae</taxon>
        <taxon>Dendrobium</taxon>
    </lineage>
</organism>
<keyword evidence="3" id="KW-1185">Reference proteome</keyword>
<feature type="region of interest" description="Disordered" evidence="1">
    <location>
        <begin position="94"/>
        <end position="115"/>
    </location>
</feature>